<feature type="compositionally biased region" description="Basic and acidic residues" evidence="1">
    <location>
        <begin position="33"/>
        <end position="73"/>
    </location>
</feature>
<evidence type="ECO:0000313" key="3">
    <source>
        <dbReference type="Proteomes" id="UP000237105"/>
    </source>
</evidence>
<dbReference type="AlphaFoldDB" id="A0A2P5BPY2"/>
<reference evidence="3" key="1">
    <citation type="submission" date="2016-06" db="EMBL/GenBank/DDBJ databases">
        <title>Parallel loss of symbiosis genes in relatives of nitrogen-fixing non-legume Parasponia.</title>
        <authorList>
            <person name="Van Velzen R."/>
            <person name="Holmer R."/>
            <person name="Bu F."/>
            <person name="Rutten L."/>
            <person name="Van Zeijl A."/>
            <person name="Liu W."/>
            <person name="Santuari L."/>
            <person name="Cao Q."/>
            <person name="Sharma T."/>
            <person name="Shen D."/>
            <person name="Roswanjaya Y."/>
            <person name="Wardhani T."/>
            <person name="Kalhor M.S."/>
            <person name="Jansen J."/>
            <person name="Van den Hoogen J."/>
            <person name="Gungor B."/>
            <person name="Hartog M."/>
            <person name="Hontelez J."/>
            <person name="Verver J."/>
            <person name="Yang W.-C."/>
            <person name="Schijlen E."/>
            <person name="Repin R."/>
            <person name="Schilthuizen M."/>
            <person name="Schranz E."/>
            <person name="Heidstra R."/>
            <person name="Miyata K."/>
            <person name="Fedorova E."/>
            <person name="Kohlen W."/>
            <person name="Bisseling T."/>
            <person name="Smit S."/>
            <person name="Geurts R."/>
        </authorList>
    </citation>
    <scope>NUCLEOTIDE SEQUENCE [LARGE SCALE GENOMIC DNA]</scope>
    <source>
        <strain evidence="3">cv. WU1-14</strain>
    </source>
</reference>
<evidence type="ECO:0000313" key="2">
    <source>
        <dbReference type="EMBL" id="PON50859.1"/>
    </source>
</evidence>
<dbReference type="EMBL" id="JXTB01000241">
    <property type="protein sequence ID" value="PON50859.1"/>
    <property type="molecule type" value="Genomic_DNA"/>
</dbReference>
<keyword evidence="3" id="KW-1185">Reference proteome</keyword>
<evidence type="ECO:0000256" key="1">
    <source>
        <dbReference type="SAM" id="MobiDB-lite"/>
    </source>
</evidence>
<name>A0A2P5BPY2_PARAD</name>
<protein>
    <submittedName>
        <fullName evidence="2">Uncharacterized protein</fullName>
    </submittedName>
</protein>
<feature type="region of interest" description="Disordered" evidence="1">
    <location>
        <begin position="1"/>
        <end position="73"/>
    </location>
</feature>
<comment type="caution">
    <text evidence="2">The sequence shown here is derived from an EMBL/GenBank/DDBJ whole genome shotgun (WGS) entry which is preliminary data.</text>
</comment>
<proteinExistence type="predicted"/>
<gene>
    <name evidence="2" type="ORF">PanWU01x14_220960</name>
</gene>
<organism evidence="2 3">
    <name type="scientific">Parasponia andersonii</name>
    <name type="common">Sponia andersonii</name>
    <dbReference type="NCBI Taxonomy" id="3476"/>
    <lineage>
        <taxon>Eukaryota</taxon>
        <taxon>Viridiplantae</taxon>
        <taxon>Streptophyta</taxon>
        <taxon>Embryophyta</taxon>
        <taxon>Tracheophyta</taxon>
        <taxon>Spermatophyta</taxon>
        <taxon>Magnoliopsida</taxon>
        <taxon>eudicotyledons</taxon>
        <taxon>Gunneridae</taxon>
        <taxon>Pentapetalae</taxon>
        <taxon>rosids</taxon>
        <taxon>fabids</taxon>
        <taxon>Rosales</taxon>
        <taxon>Cannabaceae</taxon>
        <taxon>Parasponia</taxon>
    </lineage>
</organism>
<accession>A0A2P5BPY2</accession>
<feature type="compositionally biased region" description="Basic residues" evidence="1">
    <location>
        <begin position="1"/>
        <end position="11"/>
    </location>
</feature>
<sequence>MDERRRKRKRGGFSEGGKGRDIVRQGIWRGRVRGPEREGGREGERKTEEGESVREVAREGDKKRGREKVYGYP</sequence>
<dbReference type="Proteomes" id="UP000237105">
    <property type="component" value="Unassembled WGS sequence"/>
</dbReference>